<evidence type="ECO:0000256" key="5">
    <source>
        <dbReference type="SAM" id="Phobius"/>
    </source>
</evidence>
<keyword evidence="4 5" id="KW-0472">Membrane</keyword>
<feature type="transmembrane region" description="Helical" evidence="5">
    <location>
        <begin position="12"/>
        <end position="38"/>
    </location>
</feature>
<feature type="transmembrane region" description="Helical" evidence="5">
    <location>
        <begin position="113"/>
        <end position="134"/>
    </location>
</feature>
<feature type="transmembrane region" description="Helical" evidence="5">
    <location>
        <begin position="298"/>
        <end position="318"/>
    </location>
</feature>
<dbReference type="RefSeq" id="XP_058986817.1">
    <property type="nucleotide sequence ID" value="XM_059130834.1"/>
</dbReference>
<dbReference type="PANTHER" id="PTHR48021">
    <property type="match status" value="1"/>
</dbReference>
<reference evidence="8" key="1">
    <citation type="submission" date="2025-08" db="UniProtKB">
        <authorList>
            <consortium name="RefSeq"/>
        </authorList>
    </citation>
    <scope>IDENTIFICATION</scope>
    <source>
        <strain evidence="8">Aabys</strain>
        <tissue evidence="8">Whole body</tissue>
    </source>
</reference>
<dbReference type="PROSITE" id="PS50850">
    <property type="entry name" value="MFS"/>
    <property type="match status" value="1"/>
</dbReference>
<dbReference type="GeneID" id="101893611"/>
<feature type="transmembrane region" description="Helical" evidence="5">
    <location>
        <begin position="146"/>
        <end position="167"/>
    </location>
</feature>
<feature type="transmembrane region" description="Helical" evidence="5">
    <location>
        <begin position="397"/>
        <end position="417"/>
    </location>
</feature>
<comment type="subcellular location">
    <subcellularLocation>
        <location evidence="1">Membrane</location>
        <topology evidence="1">Multi-pass membrane protein</topology>
    </subcellularLocation>
</comment>
<dbReference type="Gene3D" id="1.20.1250.20">
    <property type="entry name" value="MFS general substrate transporter like domains"/>
    <property type="match status" value="1"/>
</dbReference>
<keyword evidence="7" id="KW-1185">Reference proteome</keyword>
<feature type="domain" description="Major facilitator superfamily (MFS) profile" evidence="6">
    <location>
        <begin position="12"/>
        <end position="451"/>
    </location>
</feature>
<evidence type="ECO:0000256" key="1">
    <source>
        <dbReference type="ARBA" id="ARBA00004141"/>
    </source>
</evidence>
<accession>A0ABM3VLZ4</accession>
<dbReference type="InterPro" id="IPR005828">
    <property type="entry name" value="MFS_sugar_transport-like"/>
</dbReference>
<evidence type="ECO:0000256" key="4">
    <source>
        <dbReference type="ARBA" id="ARBA00023136"/>
    </source>
</evidence>
<proteinExistence type="predicted"/>
<evidence type="ECO:0000313" key="8">
    <source>
        <dbReference type="RefSeq" id="XP_058986817.1"/>
    </source>
</evidence>
<keyword evidence="3 5" id="KW-1133">Transmembrane helix</keyword>
<name>A0ABM3VLZ4_MUSDO</name>
<gene>
    <name evidence="8" type="primary">LOC101893611</name>
</gene>
<keyword evidence="2 5" id="KW-0812">Transmembrane</keyword>
<feature type="transmembrane region" description="Helical" evidence="5">
    <location>
        <begin position="173"/>
        <end position="192"/>
    </location>
</feature>
<evidence type="ECO:0000313" key="7">
    <source>
        <dbReference type="Proteomes" id="UP001652621"/>
    </source>
</evidence>
<evidence type="ECO:0000256" key="3">
    <source>
        <dbReference type="ARBA" id="ARBA00022989"/>
    </source>
</evidence>
<feature type="transmembrane region" description="Helical" evidence="5">
    <location>
        <begin position="325"/>
        <end position="347"/>
    </location>
</feature>
<evidence type="ECO:0000259" key="6">
    <source>
        <dbReference type="PROSITE" id="PS50850"/>
    </source>
</evidence>
<dbReference type="InterPro" id="IPR036259">
    <property type="entry name" value="MFS_trans_sf"/>
</dbReference>
<protein>
    <submittedName>
        <fullName evidence="8">Facilitated trehalose transporter Tret1 isoform X1</fullName>
    </submittedName>
</protein>
<feature type="transmembrane region" description="Helical" evidence="5">
    <location>
        <begin position="423"/>
        <end position="447"/>
    </location>
</feature>
<sequence length="473" mass="51969">MCLPSKVKGQTVQMIAVLVGNVLNFNFGLTFGVTSSYARLYESPERTLLAHVAQPQEITWMGSILFLSAAMASLVFGPISYKIGPKSVLLLCGLLQMASWFCVHFASDMLHIYSSRVFAGIAGGAAYTVLPLYISEIAEGPAAKASLNVSVDIWRACGIFIGFIFGSYLNYDYVAVVGILISFFFSMVFPFVQESPYYFLRKGNMAGLEKSLRWFRGIRSIDDRNNPEFDHELAQIKNSLHEKTQLIESGPSASQLVKILFGDLVLAVASQLGGIFTILSYGSIISNSATPLKLTGDILVLIFAVVHLLATLVAKAFSGCVNRRMLLVITSLGSAMCFLLGAVYSLYEHTWDMDDDIAAWIMPILFALQILFASAGFITVSTTVFMENIPKKSQYKLLGMLHFLSWIAVFAIIHYYVPIVHSVSITGLLLIFTLGSFAVTIGALFFYDKIQSAKELECNGNSIPNGRYANVHI</sequence>
<feature type="transmembrane region" description="Helical" evidence="5">
    <location>
        <begin position="58"/>
        <end position="76"/>
    </location>
</feature>
<organism evidence="7 8">
    <name type="scientific">Musca domestica</name>
    <name type="common">House fly</name>
    <dbReference type="NCBI Taxonomy" id="7370"/>
    <lineage>
        <taxon>Eukaryota</taxon>
        <taxon>Metazoa</taxon>
        <taxon>Ecdysozoa</taxon>
        <taxon>Arthropoda</taxon>
        <taxon>Hexapoda</taxon>
        <taxon>Insecta</taxon>
        <taxon>Pterygota</taxon>
        <taxon>Neoptera</taxon>
        <taxon>Endopterygota</taxon>
        <taxon>Diptera</taxon>
        <taxon>Brachycera</taxon>
        <taxon>Muscomorpha</taxon>
        <taxon>Muscoidea</taxon>
        <taxon>Muscidae</taxon>
        <taxon>Musca</taxon>
    </lineage>
</organism>
<feature type="transmembrane region" description="Helical" evidence="5">
    <location>
        <begin position="264"/>
        <end position="286"/>
    </location>
</feature>
<dbReference type="InterPro" id="IPR020846">
    <property type="entry name" value="MFS_dom"/>
</dbReference>
<feature type="transmembrane region" description="Helical" evidence="5">
    <location>
        <begin position="359"/>
        <end position="385"/>
    </location>
</feature>
<dbReference type="PANTHER" id="PTHR48021:SF33">
    <property type="entry name" value="AT22075P-RELATED"/>
    <property type="match status" value="1"/>
</dbReference>
<dbReference type="Pfam" id="PF00083">
    <property type="entry name" value="Sugar_tr"/>
    <property type="match status" value="1"/>
</dbReference>
<dbReference type="Proteomes" id="UP001652621">
    <property type="component" value="Unplaced"/>
</dbReference>
<feature type="transmembrane region" description="Helical" evidence="5">
    <location>
        <begin position="88"/>
        <end position="107"/>
    </location>
</feature>
<dbReference type="InterPro" id="IPR050549">
    <property type="entry name" value="MFS_Trehalose_Transporter"/>
</dbReference>
<evidence type="ECO:0000256" key="2">
    <source>
        <dbReference type="ARBA" id="ARBA00022692"/>
    </source>
</evidence>
<dbReference type="SUPFAM" id="SSF103473">
    <property type="entry name" value="MFS general substrate transporter"/>
    <property type="match status" value="1"/>
</dbReference>